<gene>
    <name evidence="1" type="ORF">AF335_32980</name>
</gene>
<proteinExistence type="predicted"/>
<keyword evidence="2" id="KW-1185">Reference proteome</keyword>
<dbReference type="RefSeq" id="WP_102922211.1">
    <property type="nucleotide sequence ID" value="NZ_LGUI01000017.1"/>
</dbReference>
<protein>
    <submittedName>
        <fullName evidence="1">Uncharacterized protein</fullName>
    </submittedName>
</protein>
<name>A0A2N8NLX9_STREU</name>
<dbReference type="Proteomes" id="UP000235945">
    <property type="component" value="Unassembled WGS sequence"/>
</dbReference>
<organism evidence="1 2">
    <name type="scientific">Streptomyces eurocidicus</name>
    <name type="common">Streptoverticillium eurocidicus</name>
    <dbReference type="NCBI Taxonomy" id="66423"/>
    <lineage>
        <taxon>Bacteria</taxon>
        <taxon>Bacillati</taxon>
        <taxon>Actinomycetota</taxon>
        <taxon>Actinomycetes</taxon>
        <taxon>Kitasatosporales</taxon>
        <taxon>Streptomycetaceae</taxon>
        <taxon>Streptomyces</taxon>
    </lineage>
</organism>
<reference evidence="2" key="1">
    <citation type="submission" date="2015-07" db="EMBL/GenBank/DDBJ databases">
        <authorList>
            <person name="Graham D.E."/>
            <person name="Giannone R.J."/>
            <person name="Gulvik C.A."/>
            <person name="Hettich R.L."/>
            <person name="Klingeman D.M."/>
            <person name="Mahan K.M."/>
            <person name="Parry R.J."/>
            <person name="Spain J.C."/>
        </authorList>
    </citation>
    <scope>NUCLEOTIDE SEQUENCE [LARGE SCALE GENOMIC DNA]</scope>
    <source>
        <strain evidence="2">ATCC 27428</strain>
    </source>
</reference>
<dbReference type="AlphaFoldDB" id="A0A2N8NLX9"/>
<evidence type="ECO:0000313" key="1">
    <source>
        <dbReference type="EMBL" id="PNE29773.1"/>
    </source>
</evidence>
<accession>A0A2N8NLX9</accession>
<evidence type="ECO:0000313" key="2">
    <source>
        <dbReference type="Proteomes" id="UP000235945"/>
    </source>
</evidence>
<sequence length="69" mass="8044">MTTVNEPFEYQDLEAEAHKEFYDRIKAIYSDVVAQHCADEEGWPLVLEALTETREAIQSLRERAKSSRK</sequence>
<comment type="caution">
    <text evidence="1">The sequence shown here is derived from an EMBL/GenBank/DDBJ whole genome shotgun (WGS) entry which is preliminary data.</text>
</comment>
<dbReference type="EMBL" id="LGUI01000017">
    <property type="protein sequence ID" value="PNE29773.1"/>
    <property type="molecule type" value="Genomic_DNA"/>
</dbReference>